<dbReference type="Pfam" id="PF08268">
    <property type="entry name" value="FBA_3"/>
    <property type="match status" value="1"/>
</dbReference>
<keyword evidence="3" id="KW-1185">Reference proteome</keyword>
<dbReference type="Pfam" id="PF00646">
    <property type="entry name" value="F-box"/>
    <property type="match status" value="1"/>
</dbReference>
<dbReference type="SMART" id="SM00256">
    <property type="entry name" value="FBOX"/>
    <property type="match status" value="1"/>
</dbReference>
<dbReference type="InterPro" id="IPR011043">
    <property type="entry name" value="Gal_Oxase/kelch_b-propeller"/>
</dbReference>
<evidence type="ECO:0000313" key="2">
    <source>
        <dbReference type="EMBL" id="CAK9328331.1"/>
    </source>
</evidence>
<organism evidence="2 3">
    <name type="scientific">Citrullus colocynthis</name>
    <name type="common">colocynth</name>
    <dbReference type="NCBI Taxonomy" id="252529"/>
    <lineage>
        <taxon>Eukaryota</taxon>
        <taxon>Viridiplantae</taxon>
        <taxon>Streptophyta</taxon>
        <taxon>Embryophyta</taxon>
        <taxon>Tracheophyta</taxon>
        <taxon>Spermatophyta</taxon>
        <taxon>Magnoliopsida</taxon>
        <taxon>eudicotyledons</taxon>
        <taxon>Gunneridae</taxon>
        <taxon>Pentapetalae</taxon>
        <taxon>rosids</taxon>
        <taxon>fabids</taxon>
        <taxon>Cucurbitales</taxon>
        <taxon>Cucurbitaceae</taxon>
        <taxon>Benincaseae</taxon>
        <taxon>Citrullus</taxon>
    </lineage>
</organism>
<dbReference type="InterPro" id="IPR001810">
    <property type="entry name" value="F-box_dom"/>
</dbReference>
<dbReference type="PANTHER" id="PTHR31672">
    <property type="entry name" value="BNACNNG10540D PROTEIN"/>
    <property type="match status" value="1"/>
</dbReference>
<dbReference type="SUPFAM" id="SSF81383">
    <property type="entry name" value="F-box domain"/>
    <property type="match status" value="1"/>
</dbReference>
<sequence>MEKKPNSKIKNTNSELPPDILQLIFSKLPFFNLPTCRLVSKTWNNLILSCKFDPSISISDFFFAHFYSCRDRNLHCVELDPQHLEGMSTVASFTFHPNFSSGSCKIQIINSCSGLISLLITKRRRRGHRPDVVCVLNPMTNEYFKLPTFRSKGDRVQNYFYGLGFNPRTKHYKLARTHFVCDEFIVDIYAFGTSCEWTPVGSVPYFLNEYHGVYFNGGLYWVGAQKLPNAGVSDYIDVIYRLDLEDEKFEQISFPLDGGDEGDSPYIGVYNGSLYLTLFCEDFEYHVWKMEEDFSWIKEFVLALPENVYSSLHCHHPVEYHLQLIKPCEDGNILCLCAGLQLILYDPKTETMEVLTDQDFEIKKYMWVHQIDSFNFNSLQHILAGKC</sequence>
<dbReference type="NCBIfam" id="TIGR01640">
    <property type="entry name" value="F_box_assoc_1"/>
    <property type="match status" value="1"/>
</dbReference>
<dbReference type="PANTHER" id="PTHR31672:SF13">
    <property type="entry name" value="F-BOX PROTEIN CPR30-LIKE"/>
    <property type="match status" value="1"/>
</dbReference>
<gene>
    <name evidence="2" type="ORF">CITCOLO1_LOCUS20742</name>
</gene>
<dbReference type="EMBL" id="OZ021742">
    <property type="protein sequence ID" value="CAK9328331.1"/>
    <property type="molecule type" value="Genomic_DNA"/>
</dbReference>
<dbReference type="InterPro" id="IPR050796">
    <property type="entry name" value="SCF_F-box_component"/>
</dbReference>
<dbReference type="SUPFAM" id="SSF50965">
    <property type="entry name" value="Galactose oxidase, central domain"/>
    <property type="match status" value="1"/>
</dbReference>
<evidence type="ECO:0000259" key="1">
    <source>
        <dbReference type="PROSITE" id="PS50181"/>
    </source>
</evidence>
<name>A0ABP0Z9H3_9ROSI</name>
<dbReference type="PROSITE" id="PS50181">
    <property type="entry name" value="FBOX"/>
    <property type="match status" value="1"/>
</dbReference>
<proteinExistence type="predicted"/>
<dbReference type="InterPro" id="IPR017451">
    <property type="entry name" value="F-box-assoc_interact_dom"/>
</dbReference>
<dbReference type="InterPro" id="IPR036047">
    <property type="entry name" value="F-box-like_dom_sf"/>
</dbReference>
<dbReference type="Gene3D" id="1.20.1280.50">
    <property type="match status" value="1"/>
</dbReference>
<dbReference type="InterPro" id="IPR013187">
    <property type="entry name" value="F-box-assoc_dom_typ3"/>
</dbReference>
<dbReference type="Proteomes" id="UP001642487">
    <property type="component" value="Chromosome 8"/>
</dbReference>
<accession>A0ABP0Z9H3</accession>
<feature type="domain" description="F-box" evidence="1">
    <location>
        <begin position="10"/>
        <end position="66"/>
    </location>
</feature>
<reference evidence="2 3" key="1">
    <citation type="submission" date="2024-03" db="EMBL/GenBank/DDBJ databases">
        <authorList>
            <person name="Gkanogiannis A."/>
            <person name="Becerra Lopez-Lavalle L."/>
        </authorList>
    </citation>
    <scope>NUCLEOTIDE SEQUENCE [LARGE SCALE GENOMIC DNA]</scope>
</reference>
<evidence type="ECO:0000313" key="3">
    <source>
        <dbReference type="Proteomes" id="UP001642487"/>
    </source>
</evidence>
<protein>
    <recommendedName>
        <fullName evidence="1">F-box domain-containing protein</fullName>
    </recommendedName>
</protein>